<accession>A0A0F3GIP6</accession>
<evidence type="ECO:0000256" key="1">
    <source>
        <dbReference type="SAM" id="Coils"/>
    </source>
</evidence>
<keyword evidence="3" id="KW-1185">Reference proteome</keyword>
<protein>
    <submittedName>
        <fullName evidence="2">Uncharacterized protein</fullName>
    </submittedName>
</protein>
<feature type="coiled-coil region" evidence="1">
    <location>
        <begin position="134"/>
        <end position="183"/>
    </location>
</feature>
<dbReference type="EMBL" id="LACI01002543">
    <property type="protein sequence ID" value="KJU81819.1"/>
    <property type="molecule type" value="Genomic_DNA"/>
</dbReference>
<reference evidence="2 3" key="1">
    <citation type="submission" date="2015-02" db="EMBL/GenBank/DDBJ databases">
        <title>Single-cell genomics of uncultivated deep-branching MTB reveals a conserved set of magnetosome genes.</title>
        <authorList>
            <person name="Kolinko S."/>
            <person name="Richter M."/>
            <person name="Glockner F.O."/>
            <person name="Brachmann A."/>
            <person name="Schuler D."/>
        </authorList>
    </citation>
    <scope>NUCLEOTIDE SEQUENCE [LARGE SCALE GENOMIC DNA]</scope>
    <source>
        <strain evidence="2">TM-1</strain>
    </source>
</reference>
<gene>
    <name evidence="2" type="ORF">MBAV_005988</name>
</gene>
<dbReference type="AlphaFoldDB" id="A0A0F3GIP6"/>
<proteinExistence type="predicted"/>
<sequence length="202" mass="22389">MSNSIQDKLSSLKEHLQEIDTLKSEQEGMKQTLTAMAKQLDSFAQYVKDGLSYLTGKLKNSIDNLESRMLQSEDKAVSEMAGTLGVISETMAEIKASLGESNKAQLDSLSSLIRDVGSKITFIDVKIENSLGAMQKKVTEIKEIEQSLTTANAQQIELIRMVLEGELRNADMLTQRLENSKREISDGLVRLKAMTEPTDSKD</sequence>
<evidence type="ECO:0000313" key="2">
    <source>
        <dbReference type="EMBL" id="KJU81819.1"/>
    </source>
</evidence>
<keyword evidence="1" id="KW-0175">Coiled coil</keyword>
<organism evidence="2 3">
    <name type="scientific">Candidatus Magnetobacterium bavaricum</name>
    <dbReference type="NCBI Taxonomy" id="29290"/>
    <lineage>
        <taxon>Bacteria</taxon>
        <taxon>Pseudomonadati</taxon>
        <taxon>Nitrospirota</taxon>
        <taxon>Thermodesulfovibrionia</taxon>
        <taxon>Thermodesulfovibrionales</taxon>
        <taxon>Candidatus Magnetobacteriaceae</taxon>
        <taxon>Candidatus Magnetobacterium</taxon>
    </lineage>
</organism>
<evidence type="ECO:0000313" key="3">
    <source>
        <dbReference type="Proteomes" id="UP000033423"/>
    </source>
</evidence>
<dbReference type="Proteomes" id="UP000033423">
    <property type="component" value="Unassembled WGS sequence"/>
</dbReference>
<comment type="caution">
    <text evidence="2">The sequence shown here is derived from an EMBL/GenBank/DDBJ whole genome shotgun (WGS) entry which is preliminary data.</text>
</comment>
<name>A0A0F3GIP6_9BACT</name>
<feature type="coiled-coil region" evidence="1">
    <location>
        <begin position="5"/>
        <end position="32"/>
    </location>
</feature>